<dbReference type="Proteomes" id="UP001595776">
    <property type="component" value="Unassembled WGS sequence"/>
</dbReference>
<evidence type="ECO:0000313" key="2">
    <source>
        <dbReference type="Proteomes" id="UP001595776"/>
    </source>
</evidence>
<dbReference type="EMBL" id="JBHSCR010000014">
    <property type="protein sequence ID" value="MFC4348806.1"/>
    <property type="molecule type" value="Genomic_DNA"/>
</dbReference>
<organism evidence="1 2">
    <name type="scientific">Kordiimonas lipolytica</name>
    <dbReference type="NCBI Taxonomy" id="1662421"/>
    <lineage>
        <taxon>Bacteria</taxon>
        <taxon>Pseudomonadati</taxon>
        <taxon>Pseudomonadota</taxon>
        <taxon>Alphaproteobacteria</taxon>
        <taxon>Kordiimonadales</taxon>
        <taxon>Kordiimonadaceae</taxon>
        <taxon>Kordiimonas</taxon>
    </lineage>
</organism>
<accession>A0ABV8UD86</accession>
<gene>
    <name evidence="1" type="ORF">ACFO5Q_13210</name>
</gene>
<keyword evidence="2" id="KW-1185">Reference proteome</keyword>
<evidence type="ECO:0000313" key="1">
    <source>
        <dbReference type="EMBL" id="MFC4348806.1"/>
    </source>
</evidence>
<name>A0ABV8UD86_9PROT</name>
<dbReference type="RefSeq" id="WP_068143374.1">
    <property type="nucleotide sequence ID" value="NZ_JBHSCR010000014.1"/>
</dbReference>
<sequence>MQQSQPFDPNFYFGLVAENLLKNLGPKALDYADEALSKMKAIGDDEGFDLWLSIHEHLTTIAAGSFKPNRAVVH</sequence>
<comment type="caution">
    <text evidence="1">The sequence shown here is derived from an EMBL/GenBank/DDBJ whole genome shotgun (WGS) entry which is preliminary data.</text>
</comment>
<reference evidence="2" key="1">
    <citation type="journal article" date="2019" name="Int. J. Syst. Evol. Microbiol.">
        <title>The Global Catalogue of Microorganisms (GCM) 10K type strain sequencing project: providing services to taxonomists for standard genome sequencing and annotation.</title>
        <authorList>
            <consortium name="The Broad Institute Genomics Platform"/>
            <consortium name="The Broad Institute Genome Sequencing Center for Infectious Disease"/>
            <person name="Wu L."/>
            <person name="Ma J."/>
        </authorList>
    </citation>
    <scope>NUCLEOTIDE SEQUENCE [LARGE SCALE GENOMIC DNA]</scope>
    <source>
        <strain evidence="2">CGMCC 1.15304</strain>
    </source>
</reference>
<proteinExistence type="predicted"/>
<protein>
    <submittedName>
        <fullName evidence="1">Uncharacterized protein</fullName>
    </submittedName>
</protein>